<dbReference type="Pfam" id="PF01612">
    <property type="entry name" value="DNA_pol_A_exo1"/>
    <property type="match status" value="1"/>
</dbReference>
<evidence type="ECO:0000313" key="5">
    <source>
        <dbReference type="EMBL" id="KAL3758465.1"/>
    </source>
</evidence>
<dbReference type="PANTHER" id="PTHR13620:SF104">
    <property type="entry name" value="EXONUCLEASE 3'-5' DOMAIN-CONTAINING PROTEIN 2"/>
    <property type="match status" value="1"/>
</dbReference>
<dbReference type="FunFam" id="3.30.420.10:FF:000282">
    <property type="entry name" value="Predicted protein"/>
    <property type="match status" value="1"/>
</dbReference>
<dbReference type="Gene3D" id="3.30.420.10">
    <property type="entry name" value="Ribonuclease H-like superfamily/Ribonuclease H"/>
    <property type="match status" value="1"/>
</dbReference>
<protein>
    <recommendedName>
        <fullName evidence="4">3'-5' exonuclease domain-containing protein</fullName>
    </recommendedName>
</protein>
<feature type="domain" description="3'-5' exonuclease" evidence="4">
    <location>
        <begin position="179"/>
        <end position="336"/>
    </location>
</feature>
<dbReference type="CDD" id="cd06141">
    <property type="entry name" value="WRN_exo"/>
    <property type="match status" value="1"/>
</dbReference>
<feature type="compositionally biased region" description="Basic and acidic residues" evidence="3">
    <location>
        <begin position="71"/>
        <end position="83"/>
    </location>
</feature>
<comment type="caution">
    <text evidence="5">The sequence shown here is derived from an EMBL/GenBank/DDBJ whole genome shotgun (WGS) entry which is preliminary data.</text>
</comment>
<evidence type="ECO:0000259" key="4">
    <source>
        <dbReference type="Pfam" id="PF01612"/>
    </source>
</evidence>
<dbReference type="EMBL" id="JALLBG020000229">
    <property type="protein sequence ID" value="KAL3758465.1"/>
    <property type="molecule type" value="Genomic_DNA"/>
</dbReference>
<accession>A0ABD3M343</accession>
<dbReference type="InterPro" id="IPR051132">
    <property type="entry name" value="3-5_Exonuclease_domain"/>
</dbReference>
<evidence type="ECO:0000256" key="3">
    <source>
        <dbReference type="SAM" id="MobiDB-lite"/>
    </source>
</evidence>
<keyword evidence="6" id="KW-1185">Reference proteome</keyword>
<keyword evidence="1" id="KW-0540">Nuclease</keyword>
<gene>
    <name evidence="5" type="ORF">ACHAWU_004308</name>
</gene>
<evidence type="ECO:0000256" key="1">
    <source>
        <dbReference type="ARBA" id="ARBA00022722"/>
    </source>
</evidence>
<feature type="region of interest" description="Disordered" evidence="3">
    <location>
        <begin position="70"/>
        <end position="112"/>
    </location>
</feature>
<reference evidence="5 6" key="1">
    <citation type="submission" date="2024-10" db="EMBL/GenBank/DDBJ databases">
        <title>Updated reference genomes for cyclostephanoid diatoms.</title>
        <authorList>
            <person name="Roberts W.R."/>
            <person name="Alverson A.J."/>
        </authorList>
    </citation>
    <scope>NUCLEOTIDE SEQUENCE [LARGE SCALE GENOMIC DNA]</scope>
    <source>
        <strain evidence="5 6">AJA232-27</strain>
    </source>
</reference>
<dbReference type="SUPFAM" id="SSF53098">
    <property type="entry name" value="Ribonuclease H-like"/>
    <property type="match status" value="1"/>
</dbReference>
<dbReference type="AlphaFoldDB" id="A0ABD3M343"/>
<name>A0ABD3M343_9STRA</name>
<evidence type="ECO:0000256" key="2">
    <source>
        <dbReference type="ARBA" id="ARBA00022801"/>
    </source>
</evidence>
<dbReference type="PANTHER" id="PTHR13620">
    <property type="entry name" value="3-5 EXONUCLEASE"/>
    <property type="match status" value="1"/>
</dbReference>
<keyword evidence="2" id="KW-0378">Hydrolase</keyword>
<dbReference type="InterPro" id="IPR036397">
    <property type="entry name" value="RNaseH_sf"/>
</dbReference>
<proteinExistence type="predicted"/>
<organism evidence="5 6">
    <name type="scientific">Discostella pseudostelligera</name>
    <dbReference type="NCBI Taxonomy" id="259834"/>
    <lineage>
        <taxon>Eukaryota</taxon>
        <taxon>Sar</taxon>
        <taxon>Stramenopiles</taxon>
        <taxon>Ochrophyta</taxon>
        <taxon>Bacillariophyta</taxon>
        <taxon>Coscinodiscophyceae</taxon>
        <taxon>Thalassiosirophycidae</taxon>
        <taxon>Stephanodiscales</taxon>
        <taxon>Stephanodiscaceae</taxon>
        <taxon>Discostella</taxon>
    </lineage>
</organism>
<dbReference type="InterPro" id="IPR012337">
    <property type="entry name" value="RNaseH-like_sf"/>
</dbReference>
<sequence length="425" mass="47294">MMQSSVDGSIFMDRLLSCHTSFTLFYLLMSISSSTSAFIHLVPATAMTKPSPSPTVTGQGFNSRLAVALNERGDGDTRDQRDRARPRRRNTADTSSSSTVNPSSRSKTGLRHMCPPLDGAVGAPPLPVLTTKDPRTIERWLEENVYSDDNEYKILGFDQESIAKPPWMPDRASLPDGPATIQLSTPTSCIIIQLSRCGDGSAMYAPAVLRTIINNPKIIKVGVGIDDDALELYRWSKNSSSVNVRDNNNSCHPQQKSQFWEMTSRFDIGCILPNTHPSRRSGIRELAQTILGVEINKSKKLSMSNWGNRHLTPEQISYAARDAWVSAAIIELLQKKNVDTFRAESLMDMEFMKSQRDMADVDARAVERKKAKTELKAILEGDSTTVENVDGNVEERKRILNGILDLYRPDQPPTFSEATLELPLF</sequence>
<dbReference type="Proteomes" id="UP001530293">
    <property type="component" value="Unassembled WGS sequence"/>
</dbReference>
<dbReference type="GO" id="GO:0008408">
    <property type="term" value="F:3'-5' exonuclease activity"/>
    <property type="evidence" value="ECO:0007669"/>
    <property type="project" value="UniProtKB-ARBA"/>
</dbReference>
<evidence type="ECO:0000313" key="6">
    <source>
        <dbReference type="Proteomes" id="UP001530293"/>
    </source>
</evidence>
<dbReference type="InterPro" id="IPR002562">
    <property type="entry name" value="3'-5'_exonuclease_dom"/>
</dbReference>
<feature type="compositionally biased region" description="Low complexity" evidence="3">
    <location>
        <begin position="92"/>
        <end position="107"/>
    </location>
</feature>